<protein>
    <submittedName>
        <fullName evidence="2">CHAD domain protein</fullName>
    </submittedName>
</protein>
<dbReference type="RefSeq" id="WP_145211424.1">
    <property type="nucleotide sequence ID" value="NZ_CP036269.1"/>
</dbReference>
<dbReference type="KEGG" id="gaz:Pan241w_08870"/>
<feature type="domain" description="CHAD" evidence="1">
    <location>
        <begin position="8"/>
        <end position="284"/>
    </location>
</feature>
<dbReference type="OrthoDB" id="9810907at2"/>
<evidence type="ECO:0000259" key="1">
    <source>
        <dbReference type="PROSITE" id="PS51708"/>
    </source>
</evidence>
<dbReference type="InterPro" id="IPR038186">
    <property type="entry name" value="CHAD_dom_sf"/>
</dbReference>
<dbReference type="EMBL" id="CP036269">
    <property type="protein sequence ID" value="QDT40828.1"/>
    <property type="molecule type" value="Genomic_DNA"/>
</dbReference>
<gene>
    <name evidence="2" type="ORF">Pan241w_08870</name>
</gene>
<sequence>MGYQFKQQESLASGVRRIAGEQLSQAIRELKNAEQNPHQMIHEVRKHFKKLRGLIRLVRYGLGDDYARLNVWYRDAGRRLSRVRDAESMLESLQKLKARFSDLEQTDLFSEFENRFLARKQKLVEEWIDLDLELQNLAQQLESELEAVASWKIKGKAAKIIRDGLQQTYQRGSEALATLHQSPNDELFHECRKRSKYHLYHMRLINAVWPPMLTARITELDLLNDYLGDDHDLTVMTQLITGEADSFGSSANVEQLLLLIGQQRQTLQAAAFQMADRMFAEKPKAFARRMQGYWNLWRDERGGSSDTSDSK</sequence>
<evidence type="ECO:0000313" key="3">
    <source>
        <dbReference type="Proteomes" id="UP000317171"/>
    </source>
</evidence>
<dbReference type="InterPro" id="IPR007899">
    <property type="entry name" value="CHAD_dom"/>
</dbReference>
<organism evidence="2 3">
    <name type="scientific">Gimesia alba</name>
    <dbReference type="NCBI Taxonomy" id="2527973"/>
    <lineage>
        <taxon>Bacteria</taxon>
        <taxon>Pseudomonadati</taxon>
        <taxon>Planctomycetota</taxon>
        <taxon>Planctomycetia</taxon>
        <taxon>Planctomycetales</taxon>
        <taxon>Planctomycetaceae</taxon>
        <taxon>Gimesia</taxon>
    </lineage>
</organism>
<accession>A0A517RAC7</accession>
<dbReference type="AlphaFoldDB" id="A0A517RAC7"/>
<keyword evidence="3" id="KW-1185">Reference proteome</keyword>
<dbReference type="PANTHER" id="PTHR39339:SF1">
    <property type="entry name" value="CHAD DOMAIN-CONTAINING PROTEIN"/>
    <property type="match status" value="1"/>
</dbReference>
<dbReference type="PANTHER" id="PTHR39339">
    <property type="entry name" value="SLR1444 PROTEIN"/>
    <property type="match status" value="1"/>
</dbReference>
<name>A0A517RAC7_9PLAN</name>
<dbReference type="Gene3D" id="1.40.20.10">
    <property type="entry name" value="CHAD domain"/>
    <property type="match status" value="1"/>
</dbReference>
<reference evidence="2 3" key="1">
    <citation type="submission" date="2019-02" db="EMBL/GenBank/DDBJ databases">
        <title>Deep-cultivation of Planctomycetes and their phenomic and genomic characterization uncovers novel biology.</title>
        <authorList>
            <person name="Wiegand S."/>
            <person name="Jogler M."/>
            <person name="Boedeker C."/>
            <person name="Pinto D."/>
            <person name="Vollmers J."/>
            <person name="Rivas-Marin E."/>
            <person name="Kohn T."/>
            <person name="Peeters S.H."/>
            <person name="Heuer A."/>
            <person name="Rast P."/>
            <person name="Oberbeckmann S."/>
            <person name="Bunk B."/>
            <person name="Jeske O."/>
            <person name="Meyerdierks A."/>
            <person name="Storesund J.E."/>
            <person name="Kallscheuer N."/>
            <person name="Luecker S."/>
            <person name="Lage O.M."/>
            <person name="Pohl T."/>
            <person name="Merkel B.J."/>
            <person name="Hornburger P."/>
            <person name="Mueller R.-W."/>
            <person name="Bruemmer F."/>
            <person name="Labrenz M."/>
            <person name="Spormann A.M."/>
            <person name="Op den Camp H."/>
            <person name="Overmann J."/>
            <person name="Amann R."/>
            <person name="Jetten M.S.M."/>
            <person name="Mascher T."/>
            <person name="Medema M.H."/>
            <person name="Devos D.P."/>
            <person name="Kaster A.-K."/>
            <person name="Ovreas L."/>
            <person name="Rohde M."/>
            <person name="Galperin M.Y."/>
            <person name="Jogler C."/>
        </authorList>
    </citation>
    <scope>NUCLEOTIDE SEQUENCE [LARGE SCALE GENOMIC DNA]</scope>
    <source>
        <strain evidence="2 3">Pan241w</strain>
    </source>
</reference>
<proteinExistence type="predicted"/>
<dbReference type="Proteomes" id="UP000317171">
    <property type="component" value="Chromosome"/>
</dbReference>
<evidence type="ECO:0000313" key="2">
    <source>
        <dbReference type="EMBL" id="QDT40828.1"/>
    </source>
</evidence>
<dbReference type="Pfam" id="PF05235">
    <property type="entry name" value="CHAD"/>
    <property type="match status" value="1"/>
</dbReference>
<dbReference type="SMART" id="SM00880">
    <property type="entry name" value="CHAD"/>
    <property type="match status" value="1"/>
</dbReference>
<dbReference type="PROSITE" id="PS51708">
    <property type="entry name" value="CHAD"/>
    <property type="match status" value="1"/>
</dbReference>